<proteinExistence type="predicted"/>
<gene>
    <name evidence="1" type="ORF">SKP52_10520</name>
</gene>
<reference evidence="1 2" key="1">
    <citation type="journal article" date="2015" name="Int. J. Syst. Evol. Microbiol.">
        <title>Description of Sphingopyxis fribergensis sp. nov. - a soil bacterium with the ability to degrade styrene and phenylacetic acid.</title>
        <authorList>
            <person name="Oelschlagel M."/>
            <person name="Ruckert C."/>
            <person name="Kalinowski J."/>
            <person name="Schmidt G."/>
            <person name="Schlomann M."/>
            <person name="Tischler D."/>
        </authorList>
    </citation>
    <scope>NUCLEOTIDE SEQUENCE [LARGE SCALE GENOMIC DNA]</scope>
    <source>
        <strain evidence="1 2">Kp5.2</strain>
    </source>
</reference>
<evidence type="ECO:0000313" key="1">
    <source>
        <dbReference type="EMBL" id="AJA09009.1"/>
    </source>
</evidence>
<evidence type="ECO:0008006" key="3">
    <source>
        <dbReference type="Google" id="ProtNLM"/>
    </source>
</evidence>
<protein>
    <recommendedName>
        <fullName evidence="3">Group 1 glycosyl transferase</fullName>
    </recommendedName>
</protein>
<dbReference type="AlphaFoldDB" id="A0A0A7PG99"/>
<dbReference type="KEGG" id="sphk:SKP52_10520"/>
<evidence type="ECO:0000313" key="2">
    <source>
        <dbReference type="Proteomes" id="UP000030907"/>
    </source>
</evidence>
<sequence length="428" mass="45432">MNDTPAMVAPGSRVLHLAAVDYGGAGTAALRLHLAMRERGVASHMLVWESRSGATDVQAVGGLGWAALRRFAGRAWYRIASRRRYVFRDQRIHSLSRRRLAAIAAGVRPDLIVVHYISDFLDFDDVAVLQTLTGARVAFHPVDMGLLTGGCHYSWGCLRYRDGCGSCPALPARIGRDASARTLAQKVAATRTLDHIVVVPSAQLAKDAEGAAPFANSTFRRILIGVDPARLGLLDRAAARAALGLSTGGIYLLFGAQELTDPRKGMALLVDALASVAADGTLEGRQVALLLVGHSGDLGALDALGLPIHRLGYVAADTLAQAYCAADFFVCPSIEDSGPMMVNEAMMSGTPVVGFQIGVLPDLVVEGKTGALADTIDCAGLTAALSRVLAWDDVRRTEARETCRSHAIKHCSVDEQVRAFVDLAANRS</sequence>
<organism evidence="1 2">
    <name type="scientific">Sphingopyxis fribergensis</name>
    <dbReference type="NCBI Taxonomy" id="1515612"/>
    <lineage>
        <taxon>Bacteria</taxon>
        <taxon>Pseudomonadati</taxon>
        <taxon>Pseudomonadota</taxon>
        <taxon>Alphaproteobacteria</taxon>
        <taxon>Sphingomonadales</taxon>
        <taxon>Sphingomonadaceae</taxon>
        <taxon>Sphingopyxis</taxon>
    </lineage>
</organism>
<dbReference type="Pfam" id="PF13692">
    <property type="entry name" value="Glyco_trans_1_4"/>
    <property type="match status" value="1"/>
</dbReference>
<dbReference type="STRING" id="1515612.SKP52_10520"/>
<dbReference type="Proteomes" id="UP000030907">
    <property type="component" value="Chromosome"/>
</dbReference>
<accession>A0A0A7PG99</accession>
<dbReference type="PANTHER" id="PTHR45947:SF3">
    <property type="entry name" value="SULFOQUINOVOSYL TRANSFERASE SQD2"/>
    <property type="match status" value="1"/>
</dbReference>
<dbReference type="OrthoDB" id="9790710at2"/>
<dbReference type="PANTHER" id="PTHR45947">
    <property type="entry name" value="SULFOQUINOVOSYL TRANSFERASE SQD2"/>
    <property type="match status" value="1"/>
</dbReference>
<keyword evidence="2" id="KW-1185">Reference proteome</keyword>
<dbReference type="HOGENOM" id="CLU_009583_28_3_5"/>
<dbReference type="SUPFAM" id="SSF53756">
    <property type="entry name" value="UDP-Glycosyltransferase/glycogen phosphorylase"/>
    <property type="match status" value="1"/>
</dbReference>
<dbReference type="EMBL" id="CP009122">
    <property type="protein sequence ID" value="AJA09009.1"/>
    <property type="molecule type" value="Genomic_DNA"/>
</dbReference>
<name>A0A0A7PG99_9SPHN</name>
<dbReference type="Gene3D" id="3.40.50.2000">
    <property type="entry name" value="Glycogen Phosphorylase B"/>
    <property type="match status" value="2"/>
</dbReference>
<dbReference type="RefSeq" id="WP_039574578.1">
    <property type="nucleotide sequence ID" value="NZ_CP009122.1"/>
</dbReference>
<dbReference type="InterPro" id="IPR050194">
    <property type="entry name" value="Glycosyltransferase_grp1"/>
</dbReference>
<dbReference type="GO" id="GO:0016757">
    <property type="term" value="F:glycosyltransferase activity"/>
    <property type="evidence" value="ECO:0007669"/>
    <property type="project" value="TreeGrafter"/>
</dbReference>